<dbReference type="NCBIfam" id="TIGR01750">
    <property type="entry name" value="fabZ"/>
    <property type="match status" value="1"/>
</dbReference>
<dbReference type="Proteomes" id="UP000180253">
    <property type="component" value="Unassembled WGS sequence"/>
</dbReference>
<dbReference type="Gene3D" id="3.10.129.10">
    <property type="entry name" value="Hotdog Thioesterase"/>
    <property type="match status" value="1"/>
</dbReference>
<dbReference type="GO" id="GO:0005737">
    <property type="term" value="C:cytoplasm"/>
    <property type="evidence" value="ECO:0007669"/>
    <property type="project" value="UniProtKB-SubCell"/>
</dbReference>
<dbReference type="InterPro" id="IPR013114">
    <property type="entry name" value="FabA_FabZ"/>
</dbReference>
<dbReference type="FunFam" id="3.10.129.10:FF:000001">
    <property type="entry name" value="3-hydroxyacyl-[acyl-carrier-protein] dehydratase FabZ"/>
    <property type="match status" value="1"/>
</dbReference>
<keyword evidence="5 9" id="KW-0441">Lipid A biosynthesis</keyword>
<keyword evidence="7 9" id="KW-0456">Lyase</keyword>
<evidence type="ECO:0000256" key="8">
    <source>
        <dbReference type="ARBA" id="ARBA00025049"/>
    </source>
</evidence>
<comment type="caution">
    <text evidence="10">The sequence shown here is derived from an EMBL/GenBank/DDBJ whole genome shotgun (WGS) entry which is preliminary data.</text>
</comment>
<dbReference type="NCBIfam" id="NF000582">
    <property type="entry name" value="PRK00006.1"/>
    <property type="match status" value="1"/>
</dbReference>
<name>A0A1S1N1C2_9GAMM</name>
<dbReference type="EMBL" id="MNAN01000035">
    <property type="protein sequence ID" value="OHU93807.1"/>
    <property type="molecule type" value="Genomic_DNA"/>
</dbReference>
<evidence type="ECO:0000256" key="4">
    <source>
        <dbReference type="ARBA" id="ARBA00022516"/>
    </source>
</evidence>
<dbReference type="RefSeq" id="WP_070993101.1">
    <property type="nucleotide sequence ID" value="NZ_CBCSHD010000004.1"/>
</dbReference>
<dbReference type="SUPFAM" id="SSF54637">
    <property type="entry name" value="Thioesterase/thiol ester dehydrase-isomerase"/>
    <property type="match status" value="1"/>
</dbReference>
<dbReference type="Pfam" id="PF07977">
    <property type="entry name" value="FabA"/>
    <property type="match status" value="1"/>
</dbReference>
<evidence type="ECO:0000256" key="1">
    <source>
        <dbReference type="ARBA" id="ARBA00004496"/>
    </source>
</evidence>
<dbReference type="GO" id="GO:0006633">
    <property type="term" value="P:fatty acid biosynthetic process"/>
    <property type="evidence" value="ECO:0007669"/>
    <property type="project" value="UniProtKB-UniRule"/>
</dbReference>
<evidence type="ECO:0000256" key="9">
    <source>
        <dbReference type="HAMAP-Rule" id="MF_00406"/>
    </source>
</evidence>
<keyword evidence="3 9" id="KW-0963">Cytoplasm</keyword>
<dbReference type="AlphaFoldDB" id="A0A1S1N1C2"/>
<evidence type="ECO:0000256" key="5">
    <source>
        <dbReference type="ARBA" id="ARBA00022556"/>
    </source>
</evidence>
<evidence type="ECO:0000256" key="7">
    <source>
        <dbReference type="ARBA" id="ARBA00023239"/>
    </source>
</evidence>
<evidence type="ECO:0000256" key="2">
    <source>
        <dbReference type="ARBA" id="ARBA00009174"/>
    </source>
</evidence>
<feature type="active site" evidence="9">
    <location>
        <position position="54"/>
    </location>
</feature>
<dbReference type="STRING" id="327939.BIW53_16260"/>
<gene>
    <name evidence="9" type="primary">fabZ</name>
    <name evidence="10" type="ORF">BIW53_16260</name>
</gene>
<comment type="function">
    <text evidence="8 9">Involved in unsaturated fatty acids biosynthesis. Catalyzes the dehydration of short chain beta-hydroxyacyl-ACPs and long chain saturated and unsaturated beta-hydroxyacyl-ACPs.</text>
</comment>
<organism evidence="10 11">
    <name type="scientific">Pseudoalteromonas byunsanensis</name>
    <dbReference type="NCBI Taxonomy" id="327939"/>
    <lineage>
        <taxon>Bacteria</taxon>
        <taxon>Pseudomonadati</taxon>
        <taxon>Pseudomonadota</taxon>
        <taxon>Gammaproteobacteria</taxon>
        <taxon>Alteromonadales</taxon>
        <taxon>Pseudoalteromonadaceae</taxon>
        <taxon>Pseudoalteromonas</taxon>
    </lineage>
</organism>
<dbReference type="HAMAP" id="MF_00406">
    <property type="entry name" value="FabZ"/>
    <property type="match status" value="1"/>
</dbReference>
<dbReference type="InterPro" id="IPR029069">
    <property type="entry name" value="HotDog_dom_sf"/>
</dbReference>
<keyword evidence="6 9" id="KW-0443">Lipid metabolism</keyword>
<dbReference type="GO" id="GO:0009245">
    <property type="term" value="P:lipid A biosynthetic process"/>
    <property type="evidence" value="ECO:0007669"/>
    <property type="project" value="UniProtKB-UniRule"/>
</dbReference>
<dbReference type="GO" id="GO:0019171">
    <property type="term" value="F:(3R)-hydroxyacyl-[acyl-carrier-protein] dehydratase activity"/>
    <property type="evidence" value="ECO:0007669"/>
    <property type="project" value="UniProtKB-EC"/>
</dbReference>
<comment type="similarity">
    <text evidence="2 9">Belongs to the thioester dehydratase family. FabZ subfamily.</text>
</comment>
<comment type="subcellular location">
    <subcellularLocation>
        <location evidence="1 9">Cytoplasm</location>
    </subcellularLocation>
</comment>
<proteinExistence type="inferred from homology"/>
<dbReference type="OrthoDB" id="9772788at2"/>
<accession>A0A1S1N1C2</accession>
<evidence type="ECO:0000313" key="11">
    <source>
        <dbReference type="Proteomes" id="UP000180253"/>
    </source>
</evidence>
<comment type="catalytic activity">
    <reaction evidence="9">
        <text>a (3R)-hydroxyacyl-[ACP] = a (2E)-enoyl-[ACP] + H2O</text>
        <dbReference type="Rhea" id="RHEA:13097"/>
        <dbReference type="Rhea" id="RHEA-COMP:9925"/>
        <dbReference type="Rhea" id="RHEA-COMP:9945"/>
        <dbReference type="ChEBI" id="CHEBI:15377"/>
        <dbReference type="ChEBI" id="CHEBI:78784"/>
        <dbReference type="ChEBI" id="CHEBI:78827"/>
        <dbReference type="EC" id="4.2.1.59"/>
    </reaction>
</comment>
<evidence type="ECO:0000256" key="6">
    <source>
        <dbReference type="ARBA" id="ARBA00023098"/>
    </source>
</evidence>
<keyword evidence="4 9" id="KW-0444">Lipid biosynthesis</keyword>
<evidence type="ECO:0000313" key="10">
    <source>
        <dbReference type="EMBL" id="OHU93807.1"/>
    </source>
</evidence>
<dbReference type="CDD" id="cd01288">
    <property type="entry name" value="FabZ"/>
    <property type="match status" value="1"/>
</dbReference>
<sequence length="150" mass="17155">MANELNGFDIQEILKLLPHRYPMLLVDKVIDYKVGEYLHAVKNVTVNEPLFTGHFPDQPIFPGVMILEAMAQATGLLGFKTVENRSENELYLFAAIDNARFKQPVLPGDVMNLHIEFVKERRNIWKFYGEAKVDGKVVCCADLMCARREL</sequence>
<keyword evidence="11" id="KW-1185">Reference proteome</keyword>
<dbReference type="EC" id="4.2.1.59" evidence="9"/>
<dbReference type="InterPro" id="IPR010084">
    <property type="entry name" value="FabZ"/>
</dbReference>
<dbReference type="GO" id="GO:0016020">
    <property type="term" value="C:membrane"/>
    <property type="evidence" value="ECO:0007669"/>
    <property type="project" value="GOC"/>
</dbReference>
<reference evidence="10 11" key="1">
    <citation type="submission" date="2016-10" db="EMBL/GenBank/DDBJ databases">
        <title>Pseudoalteromonas amylolytica sp. nov., isolated from the surface seawater.</title>
        <authorList>
            <person name="Wu Y.-H."/>
            <person name="Cheng H."/>
            <person name="Jin X.-B."/>
            <person name="Wang C.-S."/>
            <person name="Xu X.-W."/>
        </authorList>
    </citation>
    <scope>NUCLEOTIDE SEQUENCE [LARGE SCALE GENOMIC DNA]</scope>
    <source>
        <strain evidence="10 11">JCM 12483</strain>
    </source>
</reference>
<protein>
    <recommendedName>
        <fullName evidence="9">3-hydroxyacyl-[acyl-carrier-protein] dehydratase FabZ</fullName>
        <ecNumber evidence="9">4.2.1.59</ecNumber>
    </recommendedName>
    <alternativeName>
        <fullName evidence="9">(3R)-hydroxymyristoyl-[acyl-carrier-protein] dehydratase</fullName>
        <shortName evidence="9">(3R)-hydroxymyristoyl-ACP dehydrase</shortName>
    </alternativeName>
    <alternativeName>
        <fullName evidence="9">Beta-hydroxyacyl-ACP dehydratase</fullName>
    </alternativeName>
</protein>
<dbReference type="PANTHER" id="PTHR30272">
    <property type="entry name" value="3-HYDROXYACYL-[ACYL-CARRIER-PROTEIN] DEHYDRATASE"/>
    <property type="match status" value="1"/>
</dbReference>
<dbReference type="PANTHER" id="PTHR30272:SF1">
    <property type="entry name" value="3-HYDROXYACYL-[ACYL-CARRIER-PROTEIN] DEHYDRATASE"/>
    <property type="match status" value="1"/>
</dbReference>
<evidence type="ECO:0000256" key="3">
    <source>
        <dbReference type="ARBA" id="ARBA00022490"/>
    </source>
</evidence>